<keyword evidence="2" id="KW-1185">Reference proteome</keyword>
<organism evidence="1 2">
    <name type="scientific">Roridomyces roridus</name>
    <dbReference type="NCBI Taxonomy" id="1738132"/>
    <lineage>
        <taxon>Eukaryota</taxon>
        <taxon>Fungi</taxon>
        <taxon>Dikarya</taxon>
        <taxon>Basidiomycota</taxon>
        <taxon>Agaricomycotina</taxon>
        <taxon>Agaricomycetes</taxon>
        <taxon>Agaricomycetidae</taxon>
        <taxon>Agaricales</taxon>
        <taxon>Marasmiineae</taxon>
        <taxon>Mycenaceae</taxon>
        <taxon>Roridomyces</taxon>
    </lineage>
</organism>
<accession>A0AAD7FBG1</accession>
<proteinExistence type="predicted"/>
<dbReference type="Proteomes" id="UP001221142">
    <property type="component" value="Unassembled WGS sequence"/>
</dbReference>
<gene>
    <name evidence="1" type="ORF">FB45DRAFT_260927</name>
</gene>
<dbReference type="AlphaFoldDB" id="A0AAD7FBG1"/>
<sequence length="460" mass="51059">MEAARTDSAGLVPAPERSTQFFRESSRIGIQGSQLMNVARDVHIHQQPTAVVHSPSAGTPTTTANTQYTPGGCYCDQLLFQGRGFPLYVPAPRNNLPPEYARHGVSIGDVGRVTPEGVFDFFFNIYLPADHPINDNDVPDNFSPLTLYDSKSVLSLDYLPEDFVSTPDSVRKLDLPPKQEFEEFFFDGNGSQGAILAIPFGSHAEKLDSLEQMLEYARTNAESWYKYVNGARGRRLSNGSLYLITGWEKARAWGMASFQNAAAQPPFRLAFQPVFDGNTSTYKYRRTASGPARTRTSGQIPAEDVALNQTVFIHGFSISLGTGIWGKLFKGVEISQIVDFRVGQTNRDYVPYGSQGSTLSWTFGFLSGGGTTGGKQYGREDPASTDAVKISDFTPAQNFFHPSKVINNYMLQKFPDAAVVMSHDDDWRDILRAVRPLPRSFICIHMFVLRIIPMKMQCHC</sequence>
<reference evidence="1" key="1">
    <citation type="submission" date="2023-03" db="EMBL/GenBank/DDBJ databases">
        <title>Massive genome expansion in bonnet fungi (Mycena s.s.) driven by repeated elements and novel gene families across ecological guilds.</title>
        <authorList>
            <consortium name="Lawrence Berkeley National Laboratory"/>
            <person name="Harder C.B."/>
            <person name="Miyauchi S."/>
            <person name="Viragh M."/>
            <person name="Kuo A."/>
            <person name="Thoen E."/>
            <person name="Andreopoulos B."/>
            <person name="Lu D."/>
            <person name="Skrede I."/>
            <person name="Drula E."/>
            <person name="Henrissat B."/>
            <person name="Morin E."/>
            <person name="Kohler A."/>
            <person name="Barry K."/>
            <person name="LaButti K."/>
            <person name="Morin E."/>
            <person name="Salamov A."/>
            <person name="Lipzen A."/>
            <person name="Mereny Z."/>
            <person name="Hegedus B."/>
            <person name="Baldrian P."/>
            <person name="Stursova M."/>
            <person name="Weitz H."/>
            <person name="Taylor A."/>
            <person name="Grigoriev I.V."/>
            <person name="Nagy L.G."/>
            <person name="Martin F."/>
            <person name="Kauserud H."/>
        </authorList>
    </citation>
    <scope>NUCLEOTIDE SEQUENCE</scope>
    <source>
        <strain evidence="1">9284</strain>
    </source>
</reference>
<protein>
    <submittedName>
        <fullName evidence="1">Uncharacterized protein</fullName>
    </submittedName>
</protein>
<dbReference type="EMBL" id="JARKIF010000027">
    <property type="protein sequence ID" value="KAJ7614037.1"/>
    <property type="molecule type" value="Genomic_DNA"/>
</dbReference>
<name>A0AAD7FBG1_9AGAR</name>
<evidence type="ECO:0000313" key="1">
    <source>
        <dbReference type="EMBL" id="KAJ7614037.1"/>
    </source>
</evidence>
<evidence type="ECO:0000313" key="2">
    <source>
        <dbReference type="Proteomes" id="UP001221142"/>
    </source>
</evidence>
<comment type="caution">
    <text evidence="1">The sequence shown here is derived from an EMBL/GenBank/DDBJ whole genome shotgun (WGS) entry which is preliminary data.</text>
</comment>